<gene>
    <name evidence="2" type="ORF">EPK99_13885</name>
</gene>
<reference evidence="2 3" key="1">
    <citation type="submission" date="2019-01" db="EMBL/GenBank/DDBJ databases">
        <title>The draft genome of Rhizobium sp. 24NR.</title>
        <authorList>
            <person name="Liu L."/>
            <person name="Liang L."/>
            <person name="Shi S."/>
            <person name="Xu L."/>
            <person name="Wang X."/>
            <person name="Li L."/>
            <person name="Zhang X."/>
        </authorList>
    </citation>
    <scope>NUCLEOTIDE SEQUENCE [LARGE SCALE GENOMIC DNA]</scope>
    <source>
        <strain evidence="2 3">24NR</strain>
    </source>
</reference>
<accession>A0A444LEZ1</accession>
<dbReference type="CDD" id="cd05266">
    <property type="entry name" value="SDR_a4"/>
    <property type="match status" value="1"/>
</dbReference>
<dbReference type="RefSeq" id="WP_128443679.1">
    <property type="nucleotide sequence ID" value="NZ_SBIP01000003.1"/>
</dbReference>
<dbReference type="Gene3D" id="3.40.50.720">
    <property type="entry name" value="NAD(P)-binding Rossmann-like Domain"/>
    <property type="match status" value="1"/>
</dbReference>
<name>A0A444LEZ1_9HYPH</name>
<keyword evidence="3" id="KW-1185">Reference proteome</keyword>
<dbReference type="OrthoDB" id="9808276at2"/>
<evidence type="ECO:0000256" key="1">
    <source>
        <dbReference type="ARBA" id="ARBA00023027"/>
    </source>
</evidence>
<organism evidence="2 3">
    <name type="scientific">Neorhizobium lilium</name>
    <dbReference type="NCBI Taxonomy" id="2503024"/>
    <lineage>
        <taxon>Bacteria</taxon>
        <taxon>Pseudomonadati</taxon>
        <taxon>Pseudomonadota</taxon>
        <taxon>Alphaproteobacteria</taxon>
        <taxon>Hyphomicrobiales</taxon>
        <taxon>Rhizobiaceae</taxon>
        <taxon>Rhizobium/Agrobacterium group</taxon>
        <taxon>Neorhizobium</taxon>
    </lineage>
</organism>
<sequence>MNVMIFGCGYSGSAIAKAFQAEGAHVSGTVRSPQKALDLVAQDIKAFIFDGSPFSEELLAELLEVTHLVQSIPPGRDGDPLLPLLSGCLPALCPKLEWIGYLSTVGVYGDHGGDWVTEETPGSPIQGRSIERVDTEQAWEAEGKTADVPVAVLRLSGIYGPGRNAFVNLAQGKARRIIKKDQVFNRIRVEDIGGATLFLGGQAIGGIYNITDDEPAPPQDVIAEAARLMGVAPPPEQDFETADMTPMARSFYGANKRVSNEKIKAAGFRLRFPDYRMSIAQLWSEECWRG</sequence>
<dbReference type="Proteomes" id="UP000287687">
    <property type="component" value="Unassembled WGS sequence"/>
</dbReference>
<dbReference type="AlphaFoldDB" id="A0A444LEZ1"/>
<comment type="caution">
    <text evidence="2">The sequence shown here is derived from an EMBL/GenBank/DDBJ whole genome shotgun (WGS) entry which is preliminary data.</text>
</comment>
<dbReference type="PANTHER" id="PTHR43574">
    <property type="entry name" value="EPIMERASE-RELATED"/>
    <property type="match status" value="1"/>
</dbReference>
<proteinExistence type="predicted"/>
<dbReference type="SUPFAM" id="SSF51735">
    <property type="entry name" value="NAD(P)-binding Rossmann-fold domains"/>
    <property type="match status" value="1"/>
</dbReference>
<evidence type="ECO:0000313" key="2">
    <source>
        <dbReference type="EMBL" id="RWX76762.1"/>
    </source>
</evidence>
<dbReference type="InterPro" id="IPR036291">
    <property type="entry name" value="NAD(P)-bd_dom_sf"/>
</dbReference>
<protein>
    <submittedName>
        <fullName evidence="2">SDR family oxidoreductase</fullName>
    </submittedName>
</protein>
<dbReference type="EMBL" id="SBIP01000003">
    <property type="protein sequence ID" value="RWX76762.1"/>
    <property type="molecule type" value="Genomic_DNA"/>
</dbReference>
<keyword evidence="1" id="KW-0520">NAD</keyword>
<evidence type="ECO:0000313" key="3">
    <source>
        <dbReference type="Proteomes" id="UP000287687"/>
    </source>
</evidence>